<dbReference type="Pfam" id="PF01527">
    <property type="entry name" value="HTH_Tnp_1"/>
    <property type="match status" value="1"/>
</dbReference>
<evidence type="ECO:0000313" key="9">
    <source>
        <dbReference type="EMBL" id="KWV76202.1"/>
    </source>
</evidence>
<sequence length="180" mass="20324">MTKYNLALKQSLIEECLSASSIHEVALKHDLSPSLLRRWVKGFEKHGASGLIAKYSHYDAEFKLKVLQCIKQDGLSDQQACIRFDIRGPSSIRQWRKLYDEGGVEALQPQRLKESSMPRKPSRQPKASPALPADAELTPAQMLAELAYLRAENAYLKKLDALIQADPRTAQPKKRRPSKD</sequence>
<evidence type="ECO:0000313" key="8">
    <source>
        <dbReference type="EMBL" id="KWV74160.1"/>
    </source>
</evidence>
<dbReference type="PATRIC" id="fig|294.195.peg.2715"/>
<evidence type="ECO:0000313" key="6">
    <source>
        <dbReference type="EMBL" id="KWV70592.1"/>
    </source>
</evidence>
<evidence type="ECO:0000313" key="11">
    <source>
        <dbReference type="Proteomes" id="UP000063434"/>
    </source>
</evidence>
<evidence type="ECO:0000256" key="2">
    <source>
        <dbReference type="ARBA" id="ARBA00038232"/>
    </source>
</evidence>
<dbReference type="EMBL" id="LCYC01000062">
    <property type="protein sequence ID" value="KWV70592.1"/>
    <property type="molecule type" value="Genomic_DNA"/>
</dbReference>
<dbReference type="InterPro" id="IPR055247">
    <property type="entry name" value="InsJ-like_HTH"/>
</dbReference>
<accession>A0A109KRW0</accession>
<protein>
    <submittedName>
        <fullName evidence="8">Transposase</fullName>
    </submittedName>
</protein>
<evidence type="ECO:0000313" key="10">
    <source>
        <dbReference type="EMBL" id="KWV83728.1"/>
    </source>
</evidence>
<evidence type="ECO:0000256" key="3">
    <source>
        <dbReference type="SAM" id="MobiDB-lite"/>
    </source>
</evidence>
<dbReference type="InterPro" id="IPR010921">
    <property type="entry name" value="Trp_repressor/repl_initiator"/>
</dbReference>
<evidence type="ECO:0000313" key="7">
    <source>
        <dbReference type="EMBL" id="KWV73080.1"/>
    </source>
</evidence>
<dbReference type="EMBL" id="LCYC01000039">
    <property type="protein sequence ID" value="KWV76202.1"/>
    <property type="molecule type" value="Genomic_DNA"/>
</dbReference>
<name>A0A109KRW0_PSEFL</name>
<evidence type="ECO:0000256" key="1">
    <source>
        <dbReference type="ARBA" id="ARBA00009964"/>
    </source>
</evidence>
<dbReference type="Gene3D" id="1.10.10.10">
    <property type="entry name" value="Winged helix-like DNA-binding domain superfamily/Winged helix DNA-binding domain"/>
    <property type="match status" value="2"/>
</dbReference>
<dbReference type="EMBL" id="LCYC01000050">
    <property type="protein sequence ID" value="KWV73080.1"/>
    <property type="molecule type" value="Genomic_DNA"/>
</dbReference>
<dbReference type="InterPro" id="IPR009057">
    <property type="entry name" value="Homeodomain-like_sf"/>
</dbReference>
<reference evidence="8 11" key="1">
    <citation type="submission" date="2015-05" db="EMBL/GenBank/DDBJ databases">
        <title>A genomic and transcriptomic approach to investigate the blue pigment phenotype in Pseudomonas fluorescens.</title>
        <authorList>
            <person name="Andreani N.A."/>
            <person name="Cardazzo B."/>
        </authorList>
    </citation>
    <scope>NUCLEOTIDE SEQUENCE [LARGE SCALE GENOMIC DNA]</scope>
    <source>
        <strain evidence="8 11">Ps_40</strain>
    </source>
</reference>
<dbReference type="InterPro" id="IPR052057">
    <property type="entry name" value="IS150/IS1296_orfA-like"/>
</dbReference>
<dbReference type="EMBL" id="LCYC01000064">
    <property type="protein sequence ID" value="KWV69731.1"/>
    <property type="molecule type" value="Genomic_DNA"/>
</dbReference>
<dbReference type="Pfam" id="PF13518">
    <property type="entry name" value="HTH_28"/>
    <property type="match status" value="1"/>
</dbReference>
<dbReference type="EMBL" id="LCYC01000041">
    <property type="protein sequence ID" value="KWV74160.1"/>
    <property type="molecule type" value="Genomic_DNA"/>
</dbReference>
<dbReference type="GO" id="GO:0043565">
    <property type="term" value="F:sequence-specific DNA binding"/>
    <property type="evidence" value="ECO:0007669"/>
    <property type="project" value="InterPro"/>
</dbReference>
<dbReference type="SUPFAM" id="SSF46689">
    <property type="entry name" value="Homeodomain-like"/>
    <property type="match status" value="1"/>
</dbReference>
<feature type="domain" description="Insertion element IS150 protein InsJ-like helix-turn-helix" evidence="4">
    <location>
        <begin position="62"/>
        <end position="111"/>
    </location>
</feature>
<organism evidence="8 11">
    <name type="scientific">Pseudomonas fluorescens</name>
    <dbReference type="NCBI Taxonomy" id="294"/>
    <lineage>
        <taxon>Bacteria</taxon>
        <taxon>Pseudomonadati</taxon>
        <taxon>Pseudomonadota</taxon>
        <taxon>Gammaproteobacteria</taxon>
        <taxon>Pseudomonadales</taxon>
        <taxon>Pseudomonadaceae</taxon>
        <taxon>Pseudomonas</taxon>
    </lineage>
</organism>
<dbReference type="InterPro" id="IPR036388">
    <property type="entry name" value="WH-like_DNA-bd_sf"/>
</dbReference>
<dbReference type="InterPro" id="IPR002514">
    <property type="entry name" value="Transposase_8"/>
</dbReference>
<dbReference type="AlphaFoldDB" id="A0A109KRW0"/>
<dbReference type="PANTHER" id="PTHR33795:SF1">
    <property type="entry name" value="INSERTION ELEMENT IS150 PROTEIN INSJ"/>
    <property type="match status" value="1"/>
</dbReference>
<dbReference type="EMBL" id="LCYC01000007">
    <property type="protein sequence ID" value="KWV83728.1"/>
    <property type="molecule type" value="Genomic_DNA"/>
</dbReference>
<comment type="similarity">
    <text evidence="2">Belongs to the IS150/IS1296 orfA family.</text>
</comment>
<dbReference type="SUPFAM" id="SSF48295">
    <property type="entry name" value="TrpR-like"/>
    <property type="match status" value="1"/>
</dbReference>
<dbReference type="Proteomes" id="UP000063434">
    <property type="component" value="Unassembled WGS sequence"/>
</dbReference>
<gene>
    <name evidence="10" type="ORF">PFL603g_00515</name>
    <name evidence="9" type="ORF">PFL603g_02542</name>
    <name evidence="8" type="ORF">PFL603g_03074</name>
    <name evidence="7" type="ORF">PFL603g_04016</name>
    <name evidence="6" type="ORF">PFL603g_05270</name>
    <name evidence="5" type="ORF">PFL603g_06178</name>
</gene>
<comment type="caution">
    <text evidence="8">The sequence shown here is derived from an EMBL/GenBank/DDBJ whole genome shotgun (WGS) entry which is preliminary data.</text>
</comment>
<comment type="similarity">
    <text evidence="1">Belongs to the transposase 8 family.</text>
</comment>
<proteinExistence type="inferred from homology"/>
<feature type="region of interest" description="Disordered" evidence="3">
    <location>
        <begin position="107"/>
        <end position="135"/>
    </location>
</feature>
<evidence type="ECO:0000259" key="4">
    <source>
        <dbReference type="Pfam" id="PF13518"/>
    </source>
</evidence>
<evidence type="ECO:0000313" key="5">
    <source>
        <dbReference type="EMBL" id="KWV69731.1"/>
    </source>
</evidence>
<dbReference type="PANTHER" id="PTHR33795">
    <property type="entry name" value="INSERTION ELEMENT IS150 PROTEIN INSJ"/>
    <property type="match status" value="1"/>
</dbReference>